<dbReference type="SUPFAM" id="SSF53474">
    <property type="entry name" value="alpha/beta-Hydrolases"/>
    <property type="match status" value="1"/>
</dbReference>
<dbReference type="Gene3D" id="3.40.50.1820">
    <property type="entry name" value="alpha/beta hydrolase"/>
    <property type="match status" value="2"/>
</dbReference>
<dbReference type="EMBL" id="JADNRY010001304">
    <property type="protein sequence ID" value="KAF9018212.1"/>
    <property type="molecule type" value="Genomic_DNA"/>
</dbReference>
<dbReference type="GO" id="GO:0008239">
    <property type="term" value="F:dipeptidyl-peptidase activity"/>
    <property type="evidence" value="ECO:0007669"/>
    <property type="project" value="TreeGrafter"/>
</dbReference>
<feature type="region of interest" description="Disordered" evidence="6">
    <location>
        <begin position="511"/>
        <end position="535"/>
    </location>
</feature>
<name>A0A9P5P4C0_9AGAR</name>
<comment type="caution">
    <text evidence="8">The sequence shown here is derived from an EMBL/GenBank/DDBJ whole genome shotgun (WGS) entry which is preliminary data.</text>
</comment>
<keyword evidence="5" id="KW-0325">Glycoprotein</keyword>
<evidence type="ECO:0000256" key="6">
    <source>
        <dbReference type="SAM" id="MobiDB-lite"/>
    </source>
</evidence>
<feature type="compositionally biased region" description="Polar residues" evidence="6">
    <location>
        <begin position="526"/>
        <end position="535"/>
    </location>
</feature>
<evidence type="ECO:0000256" key="1">
    <source>
        <dbReference type="ARBA" id="ARBA00011079"/>
    </source>
</evidence>
<keyword evidence="2" id="KW-0645">Protease</keyword>
<proteinExistence type="inferred from homology"/>
<evidence type="ECO:0000313" key="8">
    <source>
        <dbReference type="EMBL" id="KAF9018212.1"/>
    </source>
</evidence>
<dbReference type="GO" id="GO:0004180">
    <property type="term" value="F:carboxypeptidase activity"/>
    <property type="evidence" value="ECO:0007669"/>
    <property type="project" value="UniProtKB-KW"/>
</dbReference>
<dbReference type="PANTHER" id="PTHR11010:SF23">
    <property type="entry name" value="SERINE PEPTIDASE"/>
    <property type="match status" value="1"/>
</dbReference>
<dbReference type="Proteomes" id="UP000772434">
    <property type="component" value="Unassembled WGS sequence"/>
</dbReference>
<evidence type="ECO:0000256" key="2">
    <source>
        <dbReference type="ARBA" id="ARBA00022670"/>
    </source>
</evidence>
<evidence type="ECO:0000256" key="7">
    <source>
        <dbReference type="SAM" id="SignalP"/>
    </source>
</evidence>
<dbReference type="GO" id="GO:0006508">
    <property type="term" value="P:proteolysis"/>
    <property type="evidence" value="ECO:0007669"/>
    <property type="project" value="UniProtKB-KW"/>
</dbReference>
<dbReference type="PANTHER" id="PTHR11010">
    <property type="entry name" value="PROTEASE S28 PRO-X CARBOXYPEPTIDASE-RELATED"/>
    <property type="match status" value="1"/>
</dbReference>
<dbReference type="AlphaFoldDB" id="A0A9P5P4C0"/>
<keyword evidence="8" id="KW-0121">Carboxypeptidase</keyword>
<reference evidence="8" key="1">
    <citation type="submission" date="2020-11" db="EMBL/GenBank/DDBJ databases">
        <authorList>
            <consortium name="DOE Joint Genome Institute"/>
            <person name="Ahrendt S."/>
            <person name="Riley R."/>
            <person name="Andreopoulos W."/>
            <person name="Labutti K."/>
            <person name="Pangilinan J."/>
            <person name="Ruiz-Duenas F.J."/>
            <person name="Barrasa J.M."/>
            <person name="Sanchez-Garcia M."/>
            <person name="Camarero S."/>
            <person name="Miyauchi S."/>
            <person name="Serrano A."/>
            <person name="Linde D."/>
            <person name="Babiker R."/>
            <person name="Drula E."/>
            <person name="Ayuso-Fernandez I."/>
            <person name="Pacheco R."/>
            <person name="Padilla G."/>
            <person name="Ferreira P."/>
            <person name="Barriuso J."/>
            <person name="Kellner H."/>
            <person name="Castanera R."/>
            <person name="Alfaro M."/>
            <person name="Ramirez L."/>
            <person name="Pisabarro A.G."/>
            <person name="Kuo A."/>
            <person name="Tritt A."/>
            <person name="Lipzen A."/>
            <person name="He G."/>
            <person name="Yan M."/>
            <person name="Ng V."/>
            <person name="Cullen D."/>
            <person name="Martin F."/>
            <person name="Rosso M.-N."/>
            <person name="Henrissat B."/>
            <person name="Hibbett D."/>
            <person name="Martinez A.T."/>
            <person name="Grigoriev I.V."/>
        </authorList>
    </citation>
    <scope>NUCLEOTIDE SEQUENCE</scope>
    <source>
        <strain evidence="8">AH 40177</strain>
    </source>
</reference>
<evidence type="ECO:0000256" key="5">
    <source>
        <dbReference type="ARBA" id="ARBA00023180"/>
    </source>
</evidence>
<sequence>MLTSIFGSLALCVQVAFAIFPRAPIVALPKAPSGPVVSRNGTQLAPIDTVFFFDQLVDHTNPSLGTFKQRYWHTAEFYETGPIILFTPGEANAEPFTGYLTNETINGQIAQQQNGATIVLEHRYYGLSNPVPNLSGENMKFHTIQQAIDDLAYFANEVVLPQPNGDKLSPATTPWILIGGSYSGALTSWTMVNQPNVFWAGYASSAVVEAILNYWAYFQPVREFMPANCSADVEAVIAHVDQVFTGNDTTAIQALKDNWGLGELTFLDDVASALMENLFDWQSLQPDVGPGATFFEFCDALEVKDGVNAPATGWGLDTALPAWGSFWNSSYLADICGDDDVSDCLGTHDASASFYTDTAVDNADRSWFWIVCNEVGFLQDGPPEDVPAIVSRVVTTDYSFRQCVDMFSDVFASTADVPMAAGIANVDSKYDGWNVSIDRLFFGNGLRDPWREATVSADGVDRASTATQPIAIGDGFHTSDLLTDNGLVDPTVLAVQKQGLSFMKTWLAEWTPPSTSSKRDEPQGRRVNSSRFFRS</sequence>
<dbReference type="InterPro" id="IPR008758">
    <property type="entry name" value="Peptidase_S28"/>
</dbReference>
<evidence type="ECO:0000256" key="3">
    <source>
        <dbReference type="ARBA" id="ARBA00022729"/>
    </source>
</evidence>
<protein>
    <submittedName>
        <fullName evidence="8">Serine carboxypeptidase S28-domain-containing protein</fullName>
    </submittedName>
</protein>
<dbReference type="Pfam" id="PF05577">
    <property type="entry name" value="Peptidase_S28"/>
    <property type="match status" value="2"/>
</dbReference>
<evidence type="ECO:0000313" key="9">
    <source>
        <dbReference type="Proteomes" id="UP000772434"/>
    </source>
</evidence>
<feature type="chain" id="PRO_5040510881" evidence="7">
    <location>
        <begin position="19"/>
        <end position="535"/>
    </location>
</feature>
<keyword evidence="4" id="KW-0378">Hydrolase</keyword>
<keyword evidence="9" id="KW-1185">Reference proteome</keyword>
<comment type="similarity">
    <text evidence="1">Belongs to the peptidase S28 family.</text>
</comment>
<feature type="signal peptide" evidence="7">
    <location>
        <begin position="1"/>
        <end position="18"/>
    </location>
</feature>
<accession>A0A9P5P4C0</accession>
<organism evidence="8 9">
    <name type="scientific">Rhodocollybia butyracea</name>
    <dbReference type="NCBI Taxonomy" id="206335"/>
    <lineage>
        <taxon>Eukaryota</taxon>
        <taxon>Fungi</taxon>
        <taxon>Dikarya</taxon>
        <taxon>Basidiomycota</taxon>
        <taxon>Agaricomycotina</taxon>
        <taxon>Agaricomycetes</taxon>
        <taxon>Agaricomycetidae</taxon>
        <taxon>Agaricales</taxon>
        <taxon>Marasmiineae</taxon>
        <taxon>Omphalotaceae</taxon>
        <taxon>Rhodocollybia</taxon>
    </lineage>
</organism>
<dbReference type="OrthoDB" id="1735038at2759"/>
<keyword evidence="3 7" id="KW-0732">Signal</keyword>
<evidence type="ECO:0000256" key="4">
    <source>
        <dbReference type="ARBA" id="ARBA00022801"/>
    </source>
</evidence>
<gene>
    <name evidence="8" type="ORF">BDP27DRAFT_198459</name>
</gene>
<dbReference type="GO" id="GO:0070008">
    <property type="term" value="F:serine-type exopeptidase activity"/>
    <property type="evidence" value="ECO:0007669"/>
    <property type="project" value="InterPro"/>
</dbReference>
<dbReference type="InterPro" id="IPR029058">
    <property type="entry name" value="AB_hydrolase_fold"/>
</dbReference>